<dbReference type="EMBL" id="MLAU01009174">
    <property type="protein sequence ID" value="OIW20406.1"/>
    <property type="molecule type" value="Genomic_DNA"/>
</dbReference>
<sequence>MFQVKVEGRAFDSAEFGFWYDKLTETYKVVAVLMDNRASVKNLERTEVRVYRFGDNDDFCRKIQGFPIFPIQLHQDRKCVNDTFNWLALRNYNSHYKWDRDTITIDQLVINLLDLSKERYIQFSLPRGFDQVSLVEPNVSVLTDCLCFS</sequence>
<dbReference type="Gramene" id="OIW20406">
    <property type="protein sequence ID" value="OIW20406"/>
    <property type="gene ID" value="TanjilG_11097"/>
</dbReference>
<reference evidence="1 2" key="1">
    <citation type="journal article" date="2017" name="Plant Biotechnol. J.">
        <title>A comprehensive draft genome sequence for lupin (Lupinus angustifolius), an emerging health food: insights into plant-microbe interactions and legume evolution.</title>
        <authorList>
            <person name="Hane J.K."/>
            <person name="Ming Y."/>
            <person name="Kamphuis L.G."/>
            <person name="Nelson M.N."/>
            <person name="Garg G."/>
            <person name="Atkins C.A."/>
            <person name="Bayer P.E."/>
            <person name="Bravo A."/>
            <person name="Bringans S."/>
            <person name="Cannon S."/>
            <person name="Edwards D."/>
            <person name="Foley R."/>
            <person name="Gao L.L."/>
            <person name="Harrison M.J."/>
            <person name="Huang W."/>
            <person name="Hurgobin B."/>
            <person name="Li S."/>
            <person name="Liu C.W."/>
            <person name="McGrath A."/>
            <person name="Morahan G."/>
            <person name="Murray J."/>
            <person name="Weller J."/>
            <person name="Jian J."/>
            <person name="Singh K.B."/>
        </authorList>
    </citation>
    <scope>NUCLEOTIDE SEQUENCE [LARGE SCALE GENOMIC DNA]</scope>
    <source>
        <strain evidence="2">cv. Tanjil</strain>
        <tissue evidence="1">Whole plant</tissue>
    </source>
</reference>
<accession>A0A394DA77</accession>
<dbReference type="Proteomes" id="UP000188354">
    <property type="component" value="Unassembled WGS sequence"/>
</dbReference>
<evidence type="ECO:0000313" key="1">
    <source>
        <dbReference type="EMBL" id="OIW20406.1"/>
    </source>
</evidence>
<keyword evidence="2" id="KW-1185">Reference proteome</keyword>
<gene>
    <name evidence="1" type="ORF">TanjilG_11097</name>
</gene>
<comment type="caution">
    <text evidence="1">The sequence shown here is derived from an EMBL/GenBank/DDBJ whole genome shotgun (WGS) entry which is preliminary data.</text>
</comment>
<evidence type="ECO:0000313" key="2">
    <source>
        <dbReference type="Proteomes" id="UP000188354"/>
    </source>
</evidence>
<proteinExistence type="predicted"/>
<dbReference type="AlphaFoldDB" id="A0A394DA77"/>
<organism evidence="1 2">
    <name type="scientific">Lupinus angustifolius</name>
    <name type="common">Narrow-leaved blue lupine</name>
    <dbReference type="NCBI Taxonomy" id="3871"/>
    <lineage>
        <taxon>Eukaryota</taxon>
        <taxon>Viridiplantae</taxon>
        <taxon>Streptophyta</taxon>
        <taxon>Embryophyta</taxon>
        <taxon>Tracheophyta</taxon>
        <taxon>Spermatophyta</taxon>
        <taxon>Magnoliopsida</taxon>
        <taxon>eudicotyledons</taxon>
        <taxon>Gunneridae</taxon>
        <taxon>Pentapetalae</taxon>
        <taxon>rosids</taxon>
        <taxon>fabids</taxon>
        <taxon>Fabales</taxon>
        <taxon>Fabaceae</taxon>
        <taxon>Papilionoideae</taxon>
        <taxon>50 kb inversion clade</taxon>
        <taxon>genistoids sensu lato</taxon>
        <taxon>core genistoids</taxon>
        <taxon>Genisteae</taxon>
        <taxon>Lupinus</taxon>
    </lineage>
</organism>
<name>A0A394DA77_LUPAN</name>
<protein>
    <submittedName>
        <fullName evidence="1">Uncharacterized protein</fullName>
    </submittedName>
</protein>